<feature type="compositionally biased region" description="Polar residues" evidence="1">
    <location>
        <begin position="36"/>
        <end position="46"/>
    </location>
</feature>
<keyword evidence="3" id="KW-1185">Reference proteome</keyword>
<evidence type="ECO:0000313" key="3">
    <source>
        <dbReference type="Proteomes" id="UP001175353"/>
    </source>
</evidence>
<feature type="region of interest" description="Disordered" evidence="1">
    <location>
        <begin position="1"/>
        <end position="74"/>
    </location>
</feature>
<feature type="compositionally biased region" description="Basic and acidic residues" evidence="1">
    <location>
        <begin position="48"/>
        <end position="74"/>
    </location>
</feature>
<protein>
    <submittedName>
        <fullName evidence="2">Uncharacterized protein</fullName>
    </submittedName>
</protein>
<dbReference type="Proteomes" id="UP001175353">
    <property type="component" value="Unassembled WGS sequence"/>
</dbReference>
<evidence type="ECO:0000256" key="1">
    <source>
        <dbReference type="SAM" id="MobiDB-lite"/>
    </source>
</evidence>
<organism evidence="2 3">
    <name type="scientific">Friedmanniomyces endolithicus</name>
    <dbReference type="NCBI Taxonomy" id="329885"/>
    <lineage>
        <taxon>Eukaryota</taxon>
        <taxon>Fungi</taxon>
        <taxon>Dikarya</taxon>
        <taxon>Ascomycota</taxon>
        <taxon>Pezizomycotina</taxon>
        <taxon>Dothideomycetes</taxon>
        <taxon>Dothideomycetidae</taxon>
        <taxon>Mycosphaerellales</taxon>
        <taxon>Teratosphaeriaceae</taxon>
        <taxon>Friedmanniomyces</taxon>
    </lineage>
</organism>
<feature type="compositionally biased region" description="Polar residues" evidence="1">
    <location>
        <begin position="1"/>
        <end position="20"/>
    </location>
</feature>
<dbReference type="AlphaFoldDB" id="A0AAN6H0I8"/>
<evidence type="ECO:0000313" key="2">
    <source>
        <dbReference type="EMBL" id="KAK0951906.1"/>
    </source>
</evidence>
<name>A0AAN6H0I8_9PEZI</name>
<gene>
    <name evidence="2" type="ORF">LTR91_024722</name>
</gene>
<dbReference type="PANTHER" id="PTHR38119">
    <property type="entry name" value="BTB DOMAIN-CONTAINING PROTEIN-RELATED"/>
    <property type="match status" value="1"/>
</dbReference>
<comment type="caution">
    <text evidence="2">The sequence shown here is derived from an EMBL/GenBank/DDBJ whole genome shotgun (WGS) entry which is preliminary data.</text>
</comment>
<proteinExistence type="predicted"/>
<sequence length="642" mass="69961">MSIMPSSIISELSDAPSSMQLKPEPQAPPGTEVMAVQSNMDTQVAAQKQEDCEMKGDEGEHGEHGEYGEHGEHGEHGERQTFETLESMSAKLPAGSYFHAEESSPVNASPAECTPSRTECTAQMEGLLEVHRTLAQEMAADIAATDRTLVQDMNTDVAATGRSFAQDMDAENAAIKAEEQPTLLQKALEATAKKKAPKQLTQGDILLILDERDLRKTLRTDSKVLRHQLPMDSHLIRLIEAASGMDNTSISGVRVLAVLENSAVVNVPTLHIQALDVLAPAVAFDSPSTSPKTDDIEMKVEEGSGEDGDAARTPTVPLEHVIDWAKAHDSLVRIIMFLPNISAQKCGLPLDAETALLPLEGIVALASHYSCLQVVRSAFMSIASKWISGRSLYPAIASNPYDWLALAVDLQSQLVYNEAFVHMVGFYPNGKLTGIPDQLRNLIATESLALHYKRQEIDQQLLMTTLGKTSRQGDAGKLVAGDTRIKPVSQHSYPILWTLVNLWRDYITEHLAHLKAGSCERAEATPTCKHGDNDNVNDAAVPECLTVAGFYRTLHSGGDGYMAVEDVVASWKGAKDRGFEAELRTHLKILKARAAELVGPLVRSSLQFEGRGRLPYLTCVEVEGVPWTTEGEEEEEEGMNVD</sequence>
<dbReference type="EMBL" id="JAUJLE010000654">
    <property type="protein sequence ID" value="KAK0951906.1"/>
    <property type="molecule type" value="Genomic_DNA"/>
</dbReference>
<dbReference type="PANTHER" id="PTHR38119:SF1">
    <property type="entry name" value="BTB DOMAIN-CONTAINING PROTEIN"/>
    <property type="match status" value="1"/>
</dbReference>
<reference evidence="2" key="1">
    <citation type="submission" date="2023-06" db="EMBL/GenBank/DDBJ databases">
        <title>Black Yeasts Isolated from many extreme environments.</title>
        <authorList>
            <person name="Coleine C."/>
            <person name="Stajich J.E."/>
            <person name="Selbmann L."/>
        </authorList>
    </citation>
    <scope>NUCLEOTIDE SEQUENCE</scope>
    <source>
        <strain evidence="2">CCFEE 5200</strain>
    </source>
</reference>
<accession>A0AAN6H0I8</accession>